<dbReference type="RefSeq" id="WP_129230250.1">
    <property type="nucleotide sequence ID" value="NZ_SDPO01000001.1"/>
</dbReference>
<dbReference type="SUPFAM" id="SSF53067">
    <property type="entry name" value="Actin-like ATPase domain"/>
    <property type="match status" value="1"/>
</dbReference>
<dbReference type="Gene3D" id="3.30.420.40">
    <property type="match status" value="2"/>
</dbReference>
<dbReference type="InterPro" id="IPR043129">
    <property type="entry name" value="ATPase_NBD"/>
</dbReference>
<keyword evidence="3" id="KW-1185">Reference proteome</keyword>
<dbReference type="InterPro" id="IPR002731">
    <property type="entry name" value="ATPase_BadF"/>
</dbReference>
<dbReference type="AlphaFoldDB" id="A0A4Q2JW57"/>
<evidence type="ECO:0000259" key="1">
    <source>
        <dbReference type="Pfam" id="PF01869"/>
    </source>
</evidence>
<dbReference type="OrthoDB" id="8701357at2"/>
<evidence type="ECO:0000313" key="2">
    <source>
        <dbReference type="EMBL" id="RXZ50438.1"/>
    </source>
</evidence>
<dbReference type="Proteomes" id="UP000292935">
    <property type="component" value="Unassembled WGS sequence"/>
</dbReference>
<reference evidence="2 3" key="1">
    <citation type="submission" date="2019-01" db="EMBL/GenBank/DDBJ databases">
        <authorList>
            <person name="Li J."/>
        </authorList>
    </citation>
    <scope>NUCLEOTIDE SEQUENCE [LARGE SCALE GENOMIC DNA]</scope>
    <source>
        <strain evidence="2 3">CCUG 35506</strain>
    </source>
</reference>
<evidence type="ECO:0000313" key="3">
    <source>
        <dbReference type="Proteomes" id="UP000292935"/>
    </source>
</evidence>
<comment type="caution">
    <text evidence="2">The sequence shown here is derived from an EMBL/GenBank/DDBJ whole genome shotgun (WGS) entry which is preliminary data.</text>
</comment>
<dbReference type="EMBL" id="SDPO01000001">
    <property type="protein sequence ID" value="RXZ50438.1"/>
    <property type="molecule type" value="Genomic_DNA"/>
</dbReference>
<proteinExistence type="predicted"/>
<gene>
    <name evidence="2" type="ORF">ESP57_01045</name>
</gene>
<dbReference type="Pfam" id="PF01869">
    <property type="entry name" value="BcrAD_BadFG"/>
    <property type="match status" value="1"/>
</dbReference>
<sequence>MTRSVLAIDAGQTGIKTRLVVDGAVVRETLLPGIRTHEPLLAQLAQVTAQLAPNTGTDVSGGITGIDTVTAGVSGLTRADADAAALLAAVAPLGVRRVLLAHDSISSFVGALGDDRGAVVASGTGVVTLGVGRERVRRVDGWGNIMGDAGSGYWIGREALEAGMRSYDGRGPETLLSGLITDRWPDIEQAYIDLQADPHRVSVVAAFAEQVAALASVDDVAADICRAAADELALSVLAALQSVGETGPDAEPRLSAIGGVFRSDRIRNRFEHRVRDAVPHIQIIAPKGNGLDGSAALAALAERHPLRAHLTIASVEHSATT</sequence>
<dbReference type="PANTHER" id="PTHR43190:SF3">
    <property type="entry name" value="N-ACETYL-D-GLUCOSAMINE KINASE"/>
    <property type="match status" value="1"/>
</dbReference>
<dbReference type="InterPro" id="IPR052519">
    <property type="entry name" value="Euk-type_GlcNAc_Kinase"/>
</dbReference>
<protein>
    <recommendedName>
        <fullName evidence="1">ATPase BadF/BadG/BcrA/BcrD type domain-containing protein</fullName>
    </recommendedName>
</protein>
<dbReference type="PANTHER" id="PTHR43190">
    <property type="entry name" value="N-ACETYL-D-GLUCOSAMINE KINASE"/>
    <property type="match status" value="1"/>
</dbReference>
<feature type="domain" description="ATPase BadF/BadG/BcrA/BcrD type" evidence="1">
    <location>
        <begin position="8"/>
        <end position="294"/>
    </location>
</feature>
<accession>A0A4Q2JW57</accession>
<organism evidence="2 3">
    <name type="scientific">Agromyces fucosus</name>
    <dbReference type="NCBI Taxonomy" id="41985"/>
    <lineage>
        <taxon>Bacteria</taxon>
        <taxon>Bacillati</taxon>
        <taxon>Actinomycetota</taxon>
        <taxon>Actinomycetes</taxon>
        <taxon>Micrococcales</taxon>
        <taxon>Microbacteriaceae</taxon>
        <taxon>Agromyces</taxon>
    </lineage>
</organism>
<name>A0A4Q2JW57_9MICO</name>